<feature type="compositionally biased region" description="Basic and acidic residues" evidence="2">
    <location>
        <begin position="1964"/>
        <end position="1978"/>
    </location>
</feature>
<feature type="region of interest" description="Disordered" evidence="2">
    <location>
        <begin position="1045"/>
        <end position="1113"/>
    </location>
</feature>
<evidence type="ECO:0000313" key="4">
    <source>
        <dbReference type="Proteomes" id="UP001054837"/>
    </source>
</evidence>
<sequence length="2140" mass="239556">MRTRTKSYLRAMASGETPSPSKGPKLSASSSSSRNDCDETQWMLLPNNLEITSQSKPSKKLRNKEKRRSFPQENLTSNVTEIKISSSPVGFQNFSRAKCNTASWLKDQIANEKKTTRRRIVDSEEVFSDTDLALPRVNTMNFPVNHASETPEHPEESHRPPSRRSTIDNENTKSNKDECKKSEADSAIVYERLSQLQDFISEAASLCQELEINDEPVMREEFNKIKQAMKQVTEGEKEHKILLQQMVSENGSYAMNGISPASSASKASNCTANMSYRDTNESASIAFSNDEEHANKWNHILEKMKQSEERLKTLKMQESLLYSMQKKAENKLATFQAHDQMLPCSDDQELANSGVFWNEDNIAEQRQWTTENTVQGDEFDDEEKQLQNWKEPQDIKQLYVSLERIRKRVQSMQQNPDIKNMTRSISSDDCEIGDRVAAVEFERKRLKNKLVELQEKKKVNDELLQELSYLKDATHTAPLDATKIEDGSNVVCASPRSSQCTQSKDKKRAVCSLADADRKLFRLQATLQHLESLMKTITHEENRQNESLTNEPTETTVSRVDLRNMHSNACSKRDNVRKEINSGFPARRHYEAEGRANEDADVPPVPAPSQPSSVAKWTPEMQEKLRKIQVAEKHVKVINDIMTSIQNAKKAGRPINIERLHVLSTLEMEQNNDSERDLTSSSAEEENEDDESEVLNSNPAENFSTNVKEVCSDADRGELHKVERELSDKQRHVKLMKDILSSLQECDKSGKPIPAEHLRILMELHQSQEDSEDESDSETDSDTEIENSNPAENEDQSELYEPTDVASIGAYSTEFPPVKKKDFFAFVSDCNRYEGASIVDRNKKQLSQLKDFPTFEHQLQSLMQMSAEGRNDDVRSSGEGEYLPNRNSENSRNSLDHVQPVRPLQHHQDNLLLTRQNIATLDSQNQTCSANLENRGQRVKKDNINNLSGKMGKISILGSYTQIPGDGPRDNLDSLSTLSSEVNQSRTSERKRQIILDILNRGRKTQVYDRIQDIQAHSNSSIDSEPLDCSNSAVAVDATVAATWGGSSTQENFEDENEEPTRNLQRQHHAEGASGSSYPVPKPKKVPTKGLLRGTTSGSSHELPSPSENGKDNQQQISTHFIQQLRKQINQLNALCQEQLLCEGPQTGTAFYPNSNPNLLTPCQPFHAAPDIMQPYNQQLLLCLSQCYHTMYMQQLEIQQLHRCVRHNIDTEVIHQANNLNSQVNNSEDYEFRPWCISSCSNPYVPSNVFANDQVSPRSSAAYLSVPIKSYPPHSATVTGSRPVRAVIHPASQENRVSQETLNNQVPPRTRANNFWDNFRSYSRQNLLSTSNNAKRNENVGLPVPPQIRQVHPMVSNGTVNNEPEIPNSFPPLPSGFNRHLIHPERQLSNSRLHDPGNSSKKPNASAPTNAQCRNTRFHKKEPMTNMNTTTVRNLHSGLYHGQGAESSHTTSSNSSSVNLTQLHPNQGNSKVGNFSSICPTSATNSVPSNSTSDTPNLLQGELECHSDFLIGLYREAKALKSDVQRQQALKMIQDLAKNEKPTDNDMTQSKVRKDHAISLSKSESASRSTSVPVTDGSFSETSISPSEEVDMDKPTCKSSETNLPWTNQNLPTAAISPLSKQVSQKSISTGAVRKKPKLQSTSFWDSFTTNSASAINPQEHEAEPAWENFNAVQLQPIRENHPDFPREVVENIIFDIQSALPFGQMKENSTDNLWSTVNALIISRIRTHLNVPLPHKSIASLRQSLDHLASEMKFCYNEAEFLKCISQLLYDNLTSFMSRGPFTSSLPYTSLLDRSAVLESVDKTIEIDENTSELNLNVNMLADEVFLSDFQAVIPTTETEDNVDSIQDICAVPPEEELGCEWGPEAETEPEVEAGTEADLAEADQSPGQQGNISSTTTIPVVDSLSVDQAANIIKNVPTANNSGVILSEAEIGDSVDSSEILMGAHCCPDSCNDQEIVDDVPKKVSPAEEESQKLEEQPNQLSSTDDPTNEICEPSPESNSESEVTSTKHLSSRVDISRFLSCTLNYRARAKDDYTKHTGVPLPIIEIIKLIFRALTNSLLFSHGGSEFAMYHLDLCTKNCIYTMNLTLQRLSLPGPLRAARNSFIDYSLSQAVFLYRSYDVRTGSQNSSNIDAETETT</sequence>
<feature type="compositionally biased region" description="Polar residues" evidence="2">
    <location>
        <begin position="1094"/>
        <end position="1113"/>
    </location>
</feature>
<feature type="compositionally biased region" description="Polar residues" evidence="2">
    <location>
        <begin position="1979"/>
        <end position="1988"/>
    </location>
</feature>
<organism evidence="3 4">
    <name type="scientific">Caerostris darwini</name>
    <dbReference type="NCBI Taxonomy" id="1538125"/>
    <lineage>
        <taxon>Eukaryota</taxon>
        <taxon>Metazoa</taxon>
        <taxon>Ecdysozoa</taxon>
        <taxon>Arthropoda</taxon>
        <taxon>Chelicerata</taxon>
        <taxon>Arachnida</taxon>
        <taxon>Araneae</taxon>
        <taxon>Araneomorphae</taxon>
        <taxon>Entelegynae</taxon>
        <taxon>Araneoidea</taxon>
        <taxon>Araneidae</taxon>
        <taxon>Caerostris</taxon>
    </lineage>
</organism>
<feature type="region of interest" description="Disordered" evidence="2">
    <location>
        <begin position="1964"/>
        <end position="2011"/>
    </location>
</feature>
<feature type="compositionally biased region" description="Basic residues" evidence="2">
    <location>
        <begin position="57"/>
        <end position="69"/>
    </location>
</feature>
<feature type="region of interest" description="Disordered" evidence="2">
    <location>
        <begin position="867"/>
        <end position="895"/>
    </location>
</feature>
<feature type="coiled-coil region" evidence="1">
    <location>
        <begin position="218"/>
        <end position="245"/>
    </location>
</feature>
<proteinExistence type="predicted"/>
<comment type="caution">
    <text evidence="3">The sequence shown here is derived from an EMBL/GenBank/DDBJ whole genome shotgun (WGS) entry which is preliminary data.</text>
</comment>
<evidence type="ECO:0000256" key="1">
    <source>
        <dbReference type="SAM" id="Coils"/>
    </source>
</evidence>
<name>A0AAV4MTU1_9ARAC</name>
<keyword evidence="4" id="KW-1185">Reference proteome</keyword>
<feature type="region of interest" description="Disordered" evidence="2">
    <location>
        <begin position="593"/>
        <end position="616"/>
    </location>
</feature>
<gene>
    <name evidence="3" type="primary">AVEN_21906_1</name>
    <name evidence="3" type="ORF">CDAR_604691</name>
</gene>
<accession>A0AAV4MTU1</accession>
<reference evidence="3 4" key="1">
    <citation type="submission" date="2021-06" db="EMBL/GenBank/DDBJ databases">
        <title>Caerostris darwini draft genome.</title>
        <authorList>
            <person name="Kono N."/>
            <person name="Arakawa K."/>
        </authorList>
    </citation>
    <scope>NUCLEOTIDE SEQUENCE [LARGE SCALE GENOMIC DNA]</scope>
</reference>
<feature type="compositionally biased region" description="Polar residues" evidence="2">
    <location>
        <begin position="1597"/>
        <end position="1611"/>
    </location>
</feature>
<feature type="compositionally biased region" description="Low complexity" evidence="2">
    <location>
        <begin position="18"/>
        <end position="33"/>
    </location>
</feature>
<feature type="compositionally biased region" description="Acidic residues" evidence="2">
    <location>
        <begin position="769"/>
        <end position="785"/>
    </location>
</feature>
<feature type="compositionally biased region" description="Basic and acidic residues" evidence="2">
    <location>
        <begin position="869"/>
        <end position="878"/>
    </location>
</feature>
<feature type="compositionally biased region" description="Acidic residues" evidence="2">
    <location>
        <begin position="683"/>
        <end position="693"/>
    </location>
</feature>
<keyword evidence="1" id="KW-0175">Coiled coil</keyword>
<evidence type="ECO:0000256" key="2">
    <source>
        <dbReference type="SAM" id="MobiDB-lite"/>
    </source>
</evidence>
<feature type="coiled-coil region" evidence="1">
    <location>
        <begin position="395"/>
        <end position="473"/>
    </location>
</feature>
<feature type="region of interest" description="Disordered" evidence="2">
    <location>
        <begin position="666"/>
        <end position="708"/>
    </location>
</feature>
<feature type="compositionally biased region" description="Basic and acidic residues" evidence="2">
    <location>
        <begin position="149"/>
        <end position="182"/>
    </location>
</feature>
<feature type="compositionally biased region" description="Polar residues" evidence="2">
    <location>
        <begin position="1387"/>
        <end position="1415"/>
    </location>
</feature>
<feature type="region of interest" description="Disordered" evidence="2">
    <location>
        <begin position="1536"/>
        <end position="1611"/>
    </location>
</feature>
<feature type="compositionally biased region" description="Polar residues" evidence="2">
    <location>
        <begin position="694"/>
        <end position="707"/>
    </location>
</feature>
<feature type="region of interest" description="Disordered" evidence="2">
    <location>
        <begin position="766"/>
        <end position="800"/>
    </location>
</feature>
<feature type="region of interest" description="Disordered" evidence="2">
    <location>
        <begin position="1359"/>
        <end position="1427"/>
    </location>
</feature>
<feature type="compositionally biased region" description="Polar residues" evidence="2">
    <location>
        <begin position="1560"/>
        <end position="1586"/>
    </location>
</feature>
<feature type="region of interest" description="Disordered" evidence="2">
    <location>
        <begin position="1439"/>
        <end position="1477"/>
    </location>
</feature>
<dbReference type="EMBL" id="BPLQ01000813">
    <property type="protein sequence ID" value="GIX75260.1"/>
    <property type="molecule type" value="Genomic_DNA"/>
</dbReference>
<evidence type="ECO:0000313" key="3">
    <source>
        <dbReference type="EMBL" id="GIX75260.1"/>
    </source>
</evidence>
<feature type="compositionally biased region" description="Low complexity" evidence="2">
    <location>
        <begin position="1995"/>
        <end position="2005"/>
    </location>
</feature>
<dbReference type="Proteomes" id="UP001054837">
    <property type="component" value="Unassembled WGS sequence"/>
</dbReference>
<protein>
    <recommendedName>
        <fullName evidence="5">Pericentriolar material 1 protein</fullName>
    </recommendedName>
</protein>
<feature type="region of interest" description="Disordered" evidence="2">
    <location>
        <begin position="142"/>
        <end position="182"/>
    </location>
</feature>
<evidence type="ECO:0008006" key="5">
    <source>
        <dbReference type="Google" id="ProtNLM"/>
    </source>
</evidence>
<feature type="region of interest" description="Disordered" evidence="2">
    <location>
        <begin position="1"/>
        <end position="74"/>
    </location>
</feature>
<feature type="compositionally biased region" description="Polar residues" evidence="2">
    <location>
        <begin position="1458"/>
        <end position="1477"/>
    </location>
</feature>
<feature type="compositionally biased region" description="Low complexity" evidence="2">
    <location>
        <begin position="1447"/>
        <end position="1457"/>
    </location>
</feature>